<reference evidence="1" key="1">
    <citation type="submission" date="2002-05" db="EMBL/GenBank/DDBJ databases">
        <title>Sequence and characterization of a plasmid from Bacillus thuringiensis serovar entomocidus.</title>
        <authorList>
            <person name="Lopez-Meza J.E."/>
            <person name="Ibarra J.E."/>
        </authorList>
    </citation>
    <scope>NUCLEOTIDE SEQUENCE</scope>
    <source>
        <strain evidence="1">LBIT-113</strain>
        <plasmid evidence="1">pUIBI-1</plasmid>
    </source>
</reference>
<dbReference type="EMBL" id="AF516904">
    <property type="protein sequence ID" value="AAM66428.1"/>
    <property type="molecule type" value="Genomic_DNA"/>
</dbReference>
<protein>
    <submittedName>
        <fullName evidence="1">Uncharacterized protein</fullName>
    </submittedName>
</protein>
<name>Q8KSC3_BACTE</name>
<dbReference type="AlphaFoldDB" id="Q8KSC3"/>
<dbReference type="RefSeq" id="WP_011053537.1">
    <property type="nucleotide sequence ID" value="NC_004059.1"/>
</dbReference>
<geneLocation type="plasmid" evidence="1">
    <name>pUIBI-1</name>
</geneLocation>
<sequence>MIKSGHETSCFKNYTLMYSGVLHMFAGKKKDTEVKYVAIEDAEIFDSASEALEAKRAKESQKNKNLYKSVEV</sequence>
<accession>Q8KSC3</accession>
<proteinExistence type="predicted"/>
<organism evidence="1">
    <name type="scientific">Bacillus thuringiensis subsp. entomocidus</name>
    <dbReference type="NCBI Taxonomy" id="1436"/>
    <lineage>
        <taxon>Bacteria</taxon>
        <taxon>Bacillati</taxon>
        <taxon>Bacillota</taxon>
        <taxon>Bacilli</taxon>
        <taxon>Bacillales</taxon>
        <taxon>Bacillaceae</taxon>
        <taxon>Bacillus</taxon>
        <taxon>Bacillus cereus group</taxon>
    </lineage>
</organism>
<keyword evidence="1" id="KW-0614">Plasmid</keyword>
<evidence type="ECO:0000313" key="1">
    <source>
        <dbReference type="EMBL" id="AAM66428.1"/>
    </source>
</evidence>